<dbReference type="InterPro" id="IPR000835">
    <property type="entry name" value="HTH_MarR-typ"/>
</dbReference>
<evidence type="ECO:0000259" key="1">
    <source>
        <dbReference type="PROSITE" id="PS50995"/>
    </source>
</evidence>
<dbReference type="PRINTS" id="PR00598">
    <property type="entry name" value="HTHMARR"/>
</dbReference>
<dbReference type="GO" id="GO:0006950">
    <property type="term" value="P:response to stress"/>
    <property type="evidence" value="ECO:0007669"/>
    <property type="project" value="TreeGrafter"/>
</dbReference>
<dbReference type="PANTHER" id="PTHR33164">
    <property type="entry name" value="TRANSCRIPTIONAL REGULATOR, MARR FAMILY"/>
    <property type="match status" value="1"/>
</dbReference>
<sequence length="171" mass="18560">MSSVLSGEADDRRGLTTQIKAALRDLRNELSILNRQVSARIAVKDGDLDCLDLITRHGPLSPSGLARLAGVHPATLTGILDRLERAGWVARERDVQDRRAVLVRALPQRSREVFHLYAGMNSALDEICAGYDQSQLEVVADFMRRAADAGKNAAQELADGEQAAHGKPSPP</sequence>
<name>A0A919J3B7_9ACTN</name>
<protein>
    <submittedName>
        <fullName evidence="2">MarR family transcriptional regulator</fullName>
    </submittedName>
</protein>
<dbReference type="SUPFAM" id="SSF46785">
    <property type="entry name" value="Winged helix' DNA-binding domain"/>
    <property type="match status" value="1"/>
</dbReference>
<reference evidence="2" key="1">
    <citation type="submission" date="2021-01" db="EMBL/GenBank/DDBJ databases">
        <title>Whole genome shotgun sequence of Actinoplanes ferrugineus NBRC 15555.</title>
        <authorList>
            <person name="Komaki H."/>
            <person name="Tamura T."/>
        </authorList>
    </citation>
    <scope>NUCLEOTIDE SEQUENCE</scope>
    <source>
        <strain evidence="2">NBRC 15555</strain>
    </source>
</reference>
<evidence type="ECO:0000313" key="2">
    <source>
        <dbReference type="EMBL" id="GIE13178.1"/>
    </source>
</evidence>
<dbReference type="SMART" id="SM00347">
    <property type="entry name" value="HTH_MARR"/>
    <property type="match status" value="1"/>
</dbReference>
<dbReference type="InterPro" id="IPR036388">
    <property type="entry name" value="WH-like_DNA-bd_sf"/>
</dbReference>
<dbReference type="EMBL" id="BOMM01000047">
    <property type="protein sequence ID" value="GIE13178.1"/>
    <property type="molecule type" value="Genomic_DNA"/>
</dbReference>
<dbReference type="Pfam" id="PF01047">
    <property type="entry name" value="MarR"/>
    <property type="match status" value="1"/>
</dbReference>
<accession>A0A919J3B7</accession>
<keyword evidence="3" id="KW-1185">Reference proteome</keyword>
<dbReference type="Gene3D" id="1.10.10.10">
    <property type="entry name" value="Winged helix-like DNA-binding domain superfamily/Winged helix DNA-binding domain"/>
    <property type="match status" value="1"/>
</dbReference>
<dbReference type="InterPro" id="IPR039422">
    <property type="entry name" value="MarR/SlyA-like"/>
</dbReference>
<dbReference type="RefSeq" id="WP_203819626.1">
    <property type="nucleotide sequence ID" value="NZ_BAAABP010000052.1"/>
</dbReference>
<feature type="domain" description="HTH marR-type" evidence="1">
    <location>
        <begin position="12"/>
        <end position="148"/>
    </location>
</feature>
<dbReference type="AlphaFoldDB" id="A0A919J3B7"/>
<dbReference type="PROSITE" id="PS50995">
    <property type="entry name" value="HTH_MARR_2"/>
    <property type="match status" value="1"/>
</dbReference>
<proteinExistence type="predicted"/>
<dbReference type="PANTHER" id="PTHR33164:SF106">
    <property type="entry name" value="TRANSCRIPTIONAL REGULATORY PROTEIN"/>
    <property type="match status" value="1"/>
</dbReference>
<gene>
    <name evidence="2" type="ORF">Afe05nite_50180</name>
</gene>
<evidence type="ECO:0000313" key="3">
    <source>
        <dbReference type="Proteomes" id="UP000598174"/>
    </source>
</evidence>
<comment type="caution">
    <text evidence="2">The sequence shown here is derived from an EMBL/GenBank/DDBJ whole genome shotgun (WGS) entry which is preliminary data.</text>
</comment>
<organism evidence="2 3">
    <name type="scientific">Paractinoplanes ferrugineus</name>
    <dbReference type="NCBI Taxonomy" id="113564"/>
    <lineage>
        <taxon>Bacteria</taxon>
        <taxon>Bacillati</taxon>
        <taxon>Actinomycetota</taxon>
        <taxon>Actinomycetes</taxon>
        <taxon>Micromonosporales</taxon>
        <taxon>Micromonosporaceae</taxon>
        <taxon>Paractinoplanes</taxon>
    </lineage>
</organism>
<dbReference type="GO" id="GO:0003700">
    <property type="term" value="F:DNA-binding transcription factor activity"/>
    <property type="evidence" value="ECO:0007669"/>
    <property type="project" value="InterPro"/>
</dbReference>
<dbReference type="InterPro" id="IPR036390">
    <property type="entry name" value="WH_DNA-bd_sf"/>
</dbReference>
<dbReference type="Proteomes" id="UP000598174">
    <property type="component" value="Unassembled WGS sequence"/>
</dbReference>